<name>A0ABT9V4Y8_9BACL</name>
<dbReference type="EMBL" id="JAUSTU010000009">
    <property type="protein sequence ID" value="MDQ0155998.1"/>
    <property type="molecule type" value="Genomic_DNA"/>
</dbReference>
<dbReference type="Proteomes" id="UP001231362">
    <property type="component" value="Unassembled WGS sequence"/>
</dbReference>
<accession>A0ABT9V4Y8</accession>
<comment type="caution">
    <text evidence="1">The sequence shown here is derived from an EMBL/GenBank/DDBJ whole genome shotgun (WGS) entry which is preliminary data.</text>
</comment>
<evidence type="ECO:0000313" key="1">
    <source>
        <dbReference type="EMBL" id="MDQ0155998.1"/>
    </source>
</evidence>
<evidence type="ECO:0000313" key="2">
    <source>
        <dbReference type="Proteomes" id="UP001231362"/>
    </source>
</evidence>
<evidence type="ECO:0008006" key="3">
    <source>
        <dbReference type="Google" id="ProtNLM"/>
    </source>
</evidence>
<protein>
    <recommendedName>
        <fullName evidence="3">Flagellar hook-length control protein FliK</fullName>
    </recommendedName>
</protein>
<keyword evidence="2" id="KW-1185">Reference proteome</keyword>
<dbReference type="RefSeq" id="WP_307150515.1">
    <property type="nucleotide sequence ID" value="NZ_JAUSTU010000009.1"/>
</dbReference>
<reference evidence="1 2" key="1">
    <citation type="submission" date="2023-07" db="EMBL/GenBank/DDBJ databases">
        <title>Genomic Encyclopedia of Type Strains, Phase IV (KMG-IV): sequencing the most valuable type-strain genomes for metagenomic binning, comparative biology and taxonomic classification.</title>
        <authorList>
            <person name="Goeker M."/>
        </authorList>
    </citation>
    <scope>NUCLEOTIDE SEQUENCE [LARGE SCALE GENOMIC DNA]</scope>
    <source>
        <strain evidence="1 2">DSM 23948</strain>
    </source>
</reference>
<organism evidence="1 2">
    <name type="scientific">Anoxybacillus andreesenii</name>
    <dbReference type="NCBI Taxonomy" id="1325932"/>
    <lineage>
        <taxon>Bacteria</taxon>
        <taxon>Bacillati</taxon>
        <taxon>Bacillota</taxon>
        <taxon>Bacilli</taxon>
        <taxon>Bacillales</taxon>
        <taxon>Anoxybacillaceae</taxon>
        <taxon>Anoxybacillus</taxon>
    </lineage>
</organism>
<gene>
    <name evidence="1" type="ORF">J2S07_002316</name>
</gene>
<proteinExistence type="predicted"/>
<sequence>MITNFIQSLQHQEISPEMLKRQFQPGQIFYGKVLKLYPNQVAVVQVGNQRLVANLEVPLSADAKYWFQVESGEGKIHLKVLPMGAQYGDDNSSLTGLLKQMQIPATKENVELINFFIKEQLPVSKEKLLNAHHLLKTNDFSKESFAALKEVFMRNLPVTKETFLSVLSSIKNEPFQNVIQNLRTQLTEGPITKTSEPLLQLIDALLLTGQEKGEKATGQDIRWENGKQVADHLKSLIGKLGFQYENQVLSSLKEAPQLNVQKLESLKAGLLRFLSEEPPAQLKESSERLLHKITGIQLLSNDAGPIQQYVVQVPLSLWNKTTDLTIQWNGRKKENGQIDPDYCRILFYLELEYLNEIIVDMQIQNRVMSIRIISDVTEIQGFAAPFTEGLRNNLDELGFKLSNIAFQKPSMPERKQQSGPKPSYHPTHYTGVDIRI</sequence>